<dbReference type="Proteomes" id="UP000886721">
    <property type="component" value="Unassembled WGS sequence"/>
</dbReference>
<dbReference type="AlphaFoldDB" id="A0A9D2B920"/>
<dbReference type="EMBL" id="DXEM01000015">
    <property type="protein sequence ID" value="HIX67526.1"/>
    <property type="molecule type" value="Genomic_DNA"/>
</dbReference>
<name>A0A9D2B920_9FIRM</name>
<evidence type="ECO:0000313" key="2">
    <source>
        <dbReference type="Proteomes" id="UP000886721"/>
    </source>
</evidence>
<sequence length="72" mass="8262">MVYEYASEADVALIMLKSKNKKYILGMAAIRPILAVAVTRQAISKWENLKIKNSKLRFEVSDLFCLHFISEL</sequence>
<protein>
    <submittedName>
        <fullName evidence="1">Uncharacterized protein</fullName>
    </submittedName>
</protein>
<organism evidence="1 2">
    <name type="scientific">Candidatus Anaerostipes excrementavium</name>
    <dbReference type="NCBI Taxonomy" id="2838463"/>
    <lineage>
        <taxon>Bacteria</taxon>
        <taxon>Bacillati</taxon>
        <taxon>Bacillota</taxon>
        <taxon>Clostridia</taxon>
        <taxon>Lachnospirales</taxon>
        <taxon>Lachnospiraceae</taxon>
        <taxon>Anaerostipes</taxon>
    </lineage>
</organism>
<evidence type="ECO:0000313" key="1">
    <source>
        <dbReference type="EMBL" id="HIX67526.1"/>
    </source>
</evidence>
<accession>A0A9D2B920</accession>
<reference evidence="1" key="1">
    <citation type="journal article" date="2021" name="PeerJ">
        <title>Extensive microbial diversity within the chicken gut microbiome revealed by metagenomics and culture.</title>
        <authorList>
            <person name="Gilroy R."/>
            <person name="Ravi A."/>
            <person name="Getino M."/>
            <person name="Pursley I."/>
            <person name="Horton D.L."/>
            <person name="Alikhan N.F."/>
            <person name="Baker D."/>
            <person name="Gharbi K."/>
            <person name="Hall N."/>
            <person name="Watson M."/>
            <person name="Adriaenssens E.M."/>
            <person name="Foster-Nyarko E."/>
            <person name="Jarju S."/>
            <person name="Secka A."/>
            <person name="Antonio M."/>
            <person name="Oren A."/>
            <person name="Chaudhuri R.R."/>
            <person name="La Ragione R."/>
            <person name="Hildebrand F."/>
            <person name="Pallen M.J."/>
        </authorList>
    </citation>
    <scope>NUCLEOTIDE SEQUENCE</scope>
    <source>
        <strain evidence="1">CHK191-13928</strain>
    </source>
</reference>
<comment type="caution">
    <text evidence="1">The sequence shown here is derived from an EMBL/GenBank/DDBJ whole genome shotgun (WGS) entry which is preliminary data.</text>
</comment>
<gene>
    <name evidence="1" type="ORF">H9735_05280</name>
</gene>
<proteinExistence type="predicted"/>
<reference evidence="1" key="2">
    <citation type="submission" date="2021-04" db="EMBL/GenBank/DDBJ databases">
        <authorList>
            <person name="Gilroy R."/>
        </authorList>
    </citation>
    <scope>NUCLEOTIDE SEQUENCE</scope>
    <source>
        <strain evidence="1">CHK191-13928</strain>
    </source>
</reference>